<sequence length="224" mass="25426">MIRKNVLSTEEAIAFRRSVREYQNMPISIEQLSQLLWATYGVSETRHGLKTTPSAGATYPLEMYIVVGEEKVTLPDASALQAGVYKYDPYTHSLRLVRAGNFMEELSKAAVNQRWVKEAAVNIVICAVYERTTRVYGERGYRYVYMEVGHAGQNIYLEATALNLGAVVIGAFHDDWVKSIVNADENEHPLYIVSVGVPREIYRISEDEIAKYIDSRRREKGLVQ</sequence>
<dbReference type="CDD" id="cd02142">
    <property type="entry name" value="McbC_SagB-like_oxidoreductase"/>
    <property type="match status" value="1"/>
</dbReference>
<reference evidence="2" key="1">
    <citation type="journal article" date="2020" name="mSystems">
        <title>Genome- and Community-Level Interaction Insights into Carbon Utilization and Element Cycling Functions of Hydrothermarchaeota in Hydrothermal Sediment.</title>
        <authorList>
            <person name="Zhou Z."/>
            <person name="Liu Y."/>
            <person name="Xu W."/>
            <person name="Pan J."/>
            <person name="Luo Z.H."/>
            <person name="Li M."/>
        </authorList>
    </citation>
    <scope>NUCLEOTIDE SEQUENCE [LARGE SCALE GENOMIC DNA]</scope>
    <source>
        <strain evidence="2">SpSt-618</strain>
    </source>
</reference>
<dbReference type="PANTHER" id="PTHR43745:SF2">
    <property type="entry name" value="NITROREDUCTASE MJ1384-RELATED"/>
    <property type="match status" value="1"/>
</dbReference>
<proteinExistence type="predicted"/>
<comment type="caution">
    <text evidence="2">The sequence shown here is derived from an EMBL/GenBank/DDBJ whole genome shotgun (WGS) entry which is preliminary data.</text>
</comment>
<dbReference type="AlphaFoldDB" id="A0A7J3I8U8"/>
<dbReference type="EMBL" id="DTAI01000168">
    <property type="protein sequence ID" value="HGN37043.1"/>
    <property type="molecule type" value="Genomic_DNA"/>
</dbReference>
<dbReference type="PANTHER" id="PTHR43745">
    <property type="entry name" value="NITROREDUCTASE MJ1384-RELATED"/>
    <property type="match status" value="1"/>
</dbReference>
<evidence type="ECO:0000259" key="1">
    <source>
        <dbReference type="Pfam" id="PF00881"/>
    </source>
</evidence>
<dbReference type="GO" id="GO:0016491">
    <property type="term" value="F:oxidoreductase activity"/>
    <property type="evidence" value="ECO:0007669"/>
    <property type="project" value="InterPro"/>
</dbReference>
<protein>
    <submittedName>
        <fullName evidence="2">SagB/ThcOx family dehydrogenase</fullName>
    </submittedName>
</protein>
<accession>A0A7J3I8U8</accession>
<dbReference type="InterPro" id="IPR052544">
    <property type="entry name" value="Bacteriocin_Proc_Enz"/>
</dbReference>
<dbReference type="NCBIfam" id="TIGR03605">
    <property type="entry name" value="antibiot_sagB"/>
    <property type="match status" value="1"/>
</dbReference>
<dbReference type="Gene3D" id="3.40.109.10">
    <property type="entry name" value="NADH Oxidase"/>
    <property type="match status" value="1"/>
</dbReference>
<organism evidence="2">
    <name type="scientific">Ignisphaera aggregans</name>
    <dbReference type="NCBI Taxonomy" id="334771"/>
    <lineage>
        <taxon>Archaea</taxon>
        <taxon>Thermoproteota</taxon>
        <taxon>Thermoprotei</taxon>
        <taxon>Desulfurococcales</taxon>
        <taxon>Desulfurococcaceae</taxon>
        <taxon>Ignisphaera</taxon>
    </lineage>
</organism>
<evidence type="ECO:0000313" key="2">
    <source>
        <dbReference type="EMBL" id="HGN37043.1"/>
    </source>
</evidence>
<gene>
    <name evidence="2" type="ORF">ENT87_05805</name>
</gene>
<dbReference type="SUPFAM" id="SSF55469">
    <property type="entry name" value="FMN-dependent nitroreductase-like"/>
    <property type="match status" value="1"/>
</dbReference>
<feature type="domain" description="Nitroreductase" evidence="1">
    <location>
        <begin position="13"/>
        <end position="196"/>
    </location>
</feature>
<dbReference type="InterPro" id="IPR029479">
    <property type="entry name" value="Nitroreductase"/>
</dbReference>
<dbReference type="InterPro" id="IPR000415">
    <property type="entry name" value="Nitroreductase-like"/>
</dbReference>
<dbReference type="InterPro" id="IPR020051">
    <property type="entry name" value="SagB-type_dehydrogenase"/>
</dbReference>
<name>A0A7J3I8U8_9CREN</name>
<dbReference type="Pfam" id="PF00881">
    <property type="entry name" value="Nitroreductase"/>
    <property type="match status" value="1"/>
</dbReference>